<feature type="region of interest" description="Disordered" evidence="1">
    <location>
        <begin position="1"/>
        <end position="206"/>
    </location>
</feature>
<gene>
    <name evidence="2" type="ORF">DSL72_005374</name>
</gene>
<evidence type="ECO:0000313" key="2">
    <source>
        <dbReference type="EMBL" id="QSZ33802.1"/>
    </source>
</evidence>
<evidence type="ECO:0000256" key="1">
    <source>
        <dbReference type="SAM" id="MobiDB-lite"/>
    </source>
</evidence>
<keyword evidence="3" id="KW-1185">Reference proteome</keyword>
<dbReference type="Proteomes" id="UP000672032">
    <property type="component" value="Chromosome 4"/>
</dbReference>
<dbReference type="EMBL" id="CP063408">
    <property type="protein sequence ID" value="QSZ33802.1"/>
    <property type="molecule type" value="Genomic_DNA"/>
</dbReference>
<evidence type="ECO:0000313" key="3">
    <source>
        <dbReference type="Proteomes" id="UP000672032"/>
    </source>
</evidence>
<dbReference type="AlphaFoldDB" id="A0A8A3PF01"/>
<feature type="compositionally biased region" description="Polar residues" evidence="1">
    <location>
        <begin position="12"/>
        <end position="21"/>
    </location>
</feature>
<sequence>MPLLRRKRKISAPTNPHSSNFMCEEPTSYEQQFVPNVHGGHQATRSANRPQPAHYQNELSRENQRSSKTTSAPTIDHSATYVFPATTLNSSGKWTQSSRPRLSLKRPDTISEDSCSSNTCSELSQTPSPQPQPRRLDLNAISDWASQVPPGTPRESLQDFGPKNRQEEISTSTSRQEAPARSGTSSRSRGRPRDENGLFITGYDRS</sequence>
<proteinExistence type="predicted"/>
<organism evidence="2 3">
    <name type="scientific">Monilinia vaccinii-corymbosi</name>
    <dbReference type="NCBI Taxonomy" id="61207"/>
    <lineage>
        <taxon>Eukaryota</taxon>
        <taxon>Fungi</taxon>
        <taxon>Dikarya</taxon>
        <taxon>Ascomycota</taxon>
        <taxon>Pezizomycotina</taxon>
        <taxon>Leotiomycetes</taxon>
        <taxon>Helotiales</taxon>
        <taxon>Sclerotiniaceae</taxon>
        <taxon>Monilinia</taxon>
    </lineage>
</organism>
<feature type="compositionally biased region" description="Polar residues" evidence="1">
    <location>
        <begin position="112"/>
        <end position="123"/>
    </location>
</feature>
<feature type="compositionally biased region" description="Basic residues" evidence="1">
    <location>
        <begin position="1"/>
        <end position="10"/>
    </location>
</feature>
<reference evidence="2" key="1">
    <citation type="submission" date="2020-10" db="EMBL/GenBank/DDBJ databases">
        <title>Genome Sequence of Monilinia vaccinii-corymbosi Sheds Light on Mummy Berry Disease Infection of Blueberry and Mating Type.</title>
        <authorList>
            <person name="Yow A.G."/>
            <person name="Zhang Y."/>
            <person name="Bansal K."/>
            <person name="Eacker S.M."/>
            <person name="Sullivan S."/>
            <person name="Liachko I."/>
            <person name="Cubeta M.A."/>
            <person name="Rollins J.A."/>
            <person name="Ashrafi H."/>
        </authorList>
    </citation>
    <scope>NUCLEOTIDE SEQUENCE</scope>
    <source>
        <strain evidence="2">RL-1</strain>
    </source>
</reference>
<accession>A0A8A3PF01</accession>
<protein>
    <submittedName>
        <fullName evidence="2">Uncharacterized protein</fullName>
    </submittedName>
</protein>
<name>A0A8A3PF01_9HELO</name>
<feature type="compositionally biased region" description="Polar residues" evidence="1">
    <location>
        <begin position="86"/>
        <end position="100"/>
    </location>
</feature>